<comment type="caution">
    <text evidence="2">The sequence shown here is derived from an EMBL/GenBank/DDBJ whole genome shotgun (WGS) entry which is preliminary data.</text>
</comment>
<proteinExistence type="predicted"/>
<name>A0ABR4LFT5_9EURO</name>
<evidence type="ECO:0000313" key="3">
    <source>
        <dbReference type="Proteomes" id="UP001610432"/>
    </source>
</evidence>
<feature type="region of interest" description="Disordered" evidence="1">
    <location>
        <begin position="1"/>
        <end position="25"/>
    </location>
</feature>
<organism evidence="2 3">
    <name type="scientific">Aspergillus lucknowensis</name>
    <dbReference type="NCBI Taxonomy" id="176173"/>
    <lineage>
        <taxon>Eukaryota</taxon>
        <taxon>Fungi</taxon>
        <taxon>Dikarya</taxon>
        <taxon>Ascomycota</taxon>
        <taxon>Pezizomycotina</taxon>
        <taxon>Eurotiomycetes</taxon>
        <taxon>Eurotiomycetidae</taxon>
        <taxon>Eurotiales</taxon>
        <taxon>Aspergillaceae</taxon>
        <taxon>Aspergillus</taxon>
        <taxon>Aspergillus subgen. Nidulantes</taxon>
    </lineage>
</organism>
<accession>A0ABR4LFT5</accession>
<feature type="region of interest" description="Disordered" evidence="1">
    <location>
        <begin position="45"/>
        <end position="90"/>
    </location>
</feature>
<protein>
    <submittedName>
        <fullName evidence="2">Uncharacterized protein</fullName>
    </submittedName>
</protein>
<evidence type="ECO:0000256" key="1">
    <source>
        <dbReference type="SAM" id="MobiDB-lite"/>
    </source>
</evidence>
<feature type="region of interest" description="Disordered" evidence="1">
    <location>
        <begin position="212"/>
        <end position="231"/>
    </location>
</feature>
<evidence type="ECO:0000313" key="2">
    <source>
        <dbReference type="EMBL" id="KAL2863404.1"/>
    </source>
</evidence>
<dbReference type="EMBL" id="JBFXLQ010000052">
    <property type="protein sequence ID" value="KAL2863404.1"/>
    <property type="molecule type" value="Genomic_DNA"/>
</dbReference>
<reference evidence="2 3" key="1">
    <citation type="submission" date="2024-07" db="EMBL/GenBank/DDBJ databases">
        <title>Section-level genome sequencing and comparative genomics of Aspergillus sections Usti and Cavernicolus.</title>
        <authorList>
            <consortium name="Lawrence Berkeley National Laboratory"/>
            <person name="Nybo J.L."/>
            <person name="Vesth T.C."/>
            <person name="Theobald S."/>
            <person name="Frisvad J.C."/>
            <person name="Larsen T.O."/>
            <person name="Kjaerboelling I."/>
            <person name="Rothschild-Mancinelli K."/>
            <person name="Lyhne E.K."/>
            <person name="Kogle M.E."/>
            <person name="Barry K."/>
            <person name="Clum A."/>
            <person name="Na H."/>
            <person name="Ledsgaard L."/>
            <person name="Lin J."/>
            <person name="Lipzen A."/>
            <person name="Kuo A."/>
            <person name="Riley R."/>
            <person name="Mondo S."/>
            <person name="Labutti K."/>
            <person name="Haridas S."/>
            <person name="Pangalinan J."/>
            <person name="Salamov A.A."/>
            <person name="Simmons B.A."/>
            <person name="Magnuson J.K."/>
            <person name="Chen J."/>
            <person name="Drula E."/>
            <person name="Henrissat B."/>
            <person name="Wiebenga A."/>
            <person name="Lubbers R.J."/>
            <person name="Gomes A.C."/>
            <person name="Macurrencykelacurrency M.R."/>
            <person name="Stajich J."/>
            <person name="Grigoriev I.V."/>
            <person name="Mortensen U.H."/>
            <person name="De Vries R.P."/>
            <person name="Baker S.E."/>
            <person name="Andersen M.R."/>
        </authorList>
    </citation>
    <scope>NUCLEOTIDE SEQUENCE [LARGE SCALE GENOMIC DNA]</scope>
    <source>
        <strain evidence="2 3">CBS 449.75</strain>
    </source>
</reference>
<keyword evidence="3" id="KW-1185">Reference proteome</keyword>
<gene>
    <name evidence="2" type="ORF">BJX67DRAFT_363895</name>
</gene>
<feature type="region of interest" description="Disordered" evidence="1">
    <location>
        <begin position="351"/>
        <end position="371"/>
    </location>
</feature>
<feature type="compositionally biased region" description="Low complexity" evidence="1">
    <location>
        <begin position="53"/>
        <end position="63"/>
    </location>
</feature>
<sequence length="371" mass="42233">MGLQTLRGIGYSTSTFPRSPPGTPQTAFLGSVSFEGTAYGRAGQYQQKLKQASSSGISDLSLDSGEHQHNARSPGQTSRSKSEADVPNARYVSQLYTPPTSFRPTMPVCRRRDLQGCQKKIVGKDRTKRAPSHSLVQVKDWSNWEVRLLDSLDRRLEWLSCQLSPGRRTYNFALLANHWLNAETWIVYDPISRVSIDSRRRLGDPRFNVPYPTPDWTPRPKYPKAHHRPAQTPKINSWRAAMNRNRRASGLREFIKGIELHDSSAEDPPDGKVDPASWILRKPPQGYALSIRQAEAYYEGGAGWQEKLSDWQKVRRGYRVMKAIHEGRVNRTRMKEIAYVISRRCQQATLRLYPPEDGREGSEEPSAEDMP</sequence>
<dbReference type="GeneID" id="98145195"/>
<dbReference type="Proteomes" id="UP001610432">
    <property type="component" value="Unassembled WGS sequence"/>
</dbReference>
<dbReference type="RefSeq" id="XP_070882383.1">
    <property type="nucleotide sequence ID" value="XM_071030123.1"/>
</dbReference>